<evidence type="ECO:0000313" key="1">
    <source>
        <dbReference type="EMBL" id="SNX96553.1"/>
    </source>
</evidence>
<sequence length="47" mass="4950">MRANHSMYIKLVSEGGLGHRKVGAVPPASPVVGEERGVRGFVDMVGT</sequence>
<name>A0A285ECH2_9ACTN</name>
<reference evidence="1 2" key="1">
    <citation type="submission" date="2017-09" db="EMBL/GenBank/DDBJ databases">
        <authorList>
            <person name="Ehlers B."/>
            <person name="Leendertz F.H."/>
        </authorList>
    </citation>
    <scope>NUCLEOTIDE SEQUENCE [LARGE SCALE GENOMIC DNA]</scope>
    <source>
        <strain evidence="1 2">DSM 46844</strain>
    </source>
</reference>
<evidence type="ECO:0000313" key="2">
    <source>
        <dbReference type="Proteomes" id="UP000219514"/>
    </source>
</evidence>
<keyword evidence="2" id="KW-1185">Reference proteome</keyword>
<dbReference type="AlphaFoldDB" id="A0A285ECH2"/>
<protein>
    <submittedName>
        <fullName evidence="1">Uncharacterized protein</fullName>
    </submittedName>
</protein>
<accession>A0A285ECH2</accession>
<dbReference type="EMBL" id="OBDO01000004">
    <property type="protein sequence ID" value="SNX96553.1"/>
    <property type="molecule type" value="Genomic_DNA"/>
</dbReference>
<organism evidence="1 2">
    <name type="scientific">Geodermatophilus sabuli</name>
    <dbReference type="NCBI Taxonomy" id="1564158"/>
    <lineage>
        <taxon>Bacteria</taxon>
        <taxon>Bacillati</taxon>
        <taxon>Actinomycetota</taxon>
        <taxon>Actinomycetes</taxon>
        <taxon>Geodermatophilales</taxon>
        <taxon>Geodermatophilaceae</taxon>
        <taxon>Geodermatophilus</taxon>
    </lineage>
</organism>
<dbReference type="Proteomes" id="UP000219514">
    <property type="component" value="Unassembled WGS sequence"/>
</dbReference>
<proteinExistence type="predicted"/>
<gene>
    <name evidence="1" type="ORF">SAMN06893097_104268</name>
</gene>